<organism evidence="1 2">
    <name type="scientific">Lentinula aff. lateritia</name>
    <dbReference type="NCBI Taxonomy" id="2804960"/>
    <lineage>
        <taxon>Eukaryota</taxon>
        <taxon>Fungi</taxon>
        <taxon>Dikarya</taxon>
        <taxon>Basidiomycota</taxon>
        <taxon>Agaricomycotina</taxon>
        <taxon>Agaricomycetes</taxon>
        <taxon>Agaricomycetidae</taxon>
        <taxon>Agaricales</taxon>
        <taxon>Marasmiineae</taxon>
        <taxon>Omphalotaceae</taxon>
        <taxon>Lentinula</taxon>
    </lineage>
</organism>
<evidence type="ECO:0000313" key="1">
    <source>
        <dbReference type="EMBL" id="KAJ3809279.1"/>
    </source>
</evidence>
<keyword evidence="2" id="KW-1185">Reference proteome</keyword>
<name>A0ACC1TXP3_9AGAR</name>
<comment type="caution">
    <text evidence="1">The sequence shown here is derived from an EMBL/GenBank/DDBJ whole genome shotgun (WGS) entry which is preliminary data.</text>
</comment>
<dbReference type="EMBL" id="MU795167">
    <property type="protein sequence ID" value="KAJ3809279.1"/>
    <property type="molecule type" value="Genomic_DNA"/>
</dbReference>
<evidence type="ECO:0000313" key="2">
    <source>
        <dbReference type="Proteomes" id="UP001163835"/>
    </source>
</evidence>
<accession>A0ACC1TXP3</accession>
<protein>
    <submittedName>
        <fullName evidence="1">Uncharacterized protein</fullName>
    </submittedName>
</protein>
<reference evidence="1" key="1">
    <citation type="submission" date="2022-09" db="EMBL/GenBank/DDBJ databases">
        <title>A Global Phylogenomic Analysis of the Shiitake Genus Lentinula.</title>
        <authorList>
            <consortium name="DOE Joint Genome Institute"/>
            <person name="Sierra-Patev S."/>
            <person name="Min B."/>
            <person name="Naranjo-Ortiz M."/>
            <person name="Looney B."/>
            <person name="Konkel Z."/>
            <person name="Slot J.C."/>
            <person name="Sakamoto Y."/>
            <person name="Steenwyk J.L."/>
            <person name="Rokas A."/>
            <person name="Carro J."/>
            <person name="Camarero S."/>
            <person name="Ferreira P."/>
            <person name="Molpeceres G."/>
            <person name="Ruiz-Duenas F.J."/>
            <person name="Serrano A."/>
            <person name="Henrissat B."/>
            <person name="Drula E."/>
            <person name="Hughes K.W."/>
            <person name="Mata J.L."/>
            <person name="Ishikawa N.K."/>
            <person name="Vargas-Isla R."/>
            <person name="Ushijima S."/>
            <person name="Smith C.A."/>
            <person name="Ahrendt S."/>
            <person name="Andreopoulos W."/>
            <person name="He G."/>
            <person name="Labutti K."/>
            <person name="Lipzen A."/>
            <person name="Ng V."/>
            <person name="Riley R."/>
            <person name="Sandor L."/>
            <person name="Barry K."/>
            <person name="Martinez A.T."/>
            <person name="Xiao Y."/>
            <person name="Gibbons J.G."/>
            <person name="Terashima K."/>
            <person name="Grigoriev I.V."/>
            <person name="Hibbett D.S."/>
        </authorList>
    </citation>
    <scope>NUCLEOTIDE SEQUENCE</scope>
    <source>
        <strain evidence="1">TMI1499</strain>
    </source>
</reference>
<proteinExistence type="predicted"/>
<gene>
    <name evidence="1" type="ORF">F5876DRAFT_66584</name>
</gene>
<sequence>MPMLQDQNEKGPSAPLKQNHEALSMSQDDGMESFVHGESPPAWTIGEKGGTEHRHGLEGSKEMDERRATPQMKTGGEDQTKDDGHGQTTGPSVEDTRQTEGESAIGVIQVAGKLKQTAIAVGGQQMEVWTEFWNETATLCHDMGKLEEQIWKAEGGRAGGEKTAGDGFQCQEMVQPMSRVQNLEKVALKLPTGSKIDIRVVAALNKAKEEMAGNNVKIVAKEARDEGKVVCGELKGDIQQAAAATKEGMKDMKGQMRLEMESKSAEQRKKAEACTAKSTWRGKTKNWGVKNRDLEHRVDRMAQERRQEEEVQVERMSKRAREVTGYDMNQKRMGEEDTVYNSRSGKIYAESVHDMGSRGND</sequence>
<dbReference type="Proteomes" id="UP001163835">
    <property type="component" value="Unassembled WGS sequence"/>
</dbReference>